<evidence type="ECO:0000313" key="4">
    <source>
        <dbReference type="EMBL" id="GBL81651.1"/>
    </source>
</evidence>
<dbReference type="InterPro" id="IPR029071">
    <property type="entry name" value="Ubiquitin-like_domsf"/>
</dbReference>
<dbReference type="InterPro" id="IPR050164">
    <property type="entry name" value="Peptidase_C19"/>
</dbReference>
<dbReference type="GO" id="GO:0005829">
    <property type="term" value="C:cytosol"/>
    <property type="evidence" value="ECO:0007669"/>
    <property type="project" value="TreeGrafter"/>
</dbReference>
<dbReference type="InterPro" id="IPR057763">
    <property type="entry name" value="UBL_USP40"/>
</dbReference>
<name>A0A4Y2AP25_ARAVE</name>
<sequence length="1254" mass="141294">MFGSLFDDERTAGVMTSVHTLPKPMPPNRRLPCGLSGIENQGATCYLNSLLQTLLYTPEFREGLFSLSDAELGSLENREKAKTRIIPLQLQRLFARLLLVDQQAASTTELTDSFGWSNNEELQQHDVQELNRILFSAIDSSLVGTSGKDLISQLYHGSTITEIVCQVCGKISEREEDFLDLNVIVAGFNNLQDSLNATFLQTEIMKGKNQYRCSTCCNLVDAKKGLKIQCLPPILTLSLLRFSYDIAKGERFKETGKFTFPFELDMAPYCSKEEKPEDTTYELFSVLIHSGCSSGGHYHAFIRDVDCLGKWLAPDEEVSGSTGTGKENNCNIQDPVVLIKAILSDTEDRCLPIEFLSSEITKWSGMNWNKKFKSTFGTIGKFLQKHNDVFYFNSSTNIVYLNAEAMNCDPAPDCSTASTSSMDCTPSSPKETKKSAVMNSLKLNIFDKKRVQNNFGSVMQNWFDFNDSRVTSILVKDIEKQFSGKESAYMLFYRRKSLVRPLEARGNPRYMMPEKLLKLVEEENAELEKQREEYELALNAINLQVHLGNSYKCTNGVLEPKPNEINYLDLTIDKRKLLLDLKDSIFKLCSEIYPSQEFVLHTAREVPAGLHLYEELSESQNFETLKDLGILEGTKIFVWDGKQLGGEHFAIGVAHEPVLLNISVKLQNGETVEMSRGFPKTTTVTELKNLISNLVPLPLEDMRVCRLDLQGEETRLSPLNETHNAHTLSELSFIDGDNIVAESMKCNDSLHRKEMSSKVTVIVQNCCQGFIPENNPNPQLAELTIDLDSTVEKLRSLAVSKLNLDNNRSFILRKYIKSQSKRPPLHEHYTIREVGIVEASCLTIEEGEPPAPDQITIMFTVGIGLGDSVDFEVTVNKNMNVQECLRKMLCIAGLNGDAWHLRKTNWCGEPMEQLSLDGMTLEDESIQHGENLLIMEGRLPAKGFLSFSIWLFPTLETFASSQKGNEYMNGLHSGIENLLQSYGDAIKDDVNRSIKLGEVEISNESTVADLKNTILTLPSLSGLCLPNIRHLRLQILDNGRPGRVLRGLSNTLRKLKIQSQSLAARILYHEEDLMHSEILLNIRQRLPETKQYTAPFEMVWETTKSSGPKALKQAIADSVCCPIHRVVVAKHFPEKCQWLIIDDGTSSKKNTRKKRWGTGKSNLRNSPYFIKDGDTLGVKDRLSDPDDQDDFLTQQDIEGQEILRIAAENKRIKRQEDKSPSRCGEWMLGGSDRELPRHAKKCEVGITIHVDDFT</sequence>
<dbReference type="InterPro" id="IPR038765">
    <property type="entry name" value="Papain-like_cys_pep_sf"/>
</dbReference>
<dbReference type="OrthoDB" id="6414883at2759"/>
<keyword evidence="4" id="KW-0378">Hydrolase</keyword>
<comment type="caution">
    <text evidence="4">The sequence shown here is derived from an EMBL/GenBank/DDBJ whole genome shotgun (WGS) entry which is preliminary data.</text>
</comment>
<proteinExistence type="inferred from homology"/>
<dbReference type="SUPFAM" id="SSF54001">
    <property type="entry name" value="Cysteine proteinases"/>
    <property type="match status" value="1"/>
</dbReference>
<dbReference type="PROSITE" id="PS00972">
    <property type="entry name" value="USP_1"/>
    <property type="match status" value="1"/>
</dbReference>
<evidence type="ECO:0000313" key="5">
    <source>
        <dbReference type="Proteomes" id="UP000499080"/>
    </source>
</evidence>
<keyword evidence="2" id="KW-0175">Coiled coil</keyword>
<dbReference type="InterPro" id="IPR028889">
    <property type="entry name" value="USP"/>
</dbReference>
<dbReference type="PANTHER" id="PTHR24006:SF842">
    <property type="entry name" value="UBIQUITIN CARBOXYL-TERMINAL HYDROLASE 40"/>
    <property type="match status" value="1"/>
</dbReference>
<evidence type="ECO:0000259" key="3">
    <source>
        <dbReference type="PROSITE" id="PS50235"/>
    </source>
</evidence>
<dbReference type="PROSITE" id="PS00973">
    <property type="entry name" value="USP_2"/>
    <property type="match status" value="1"/>
</dbReference>
<keyword evidence="5" id="KW-1185">Reference proteome</keyword>
<dbReference type="InterPro" id="IPR018200">
    <property type="entry name" value="USP_CS"/>
</dbReference>
<dbReference type="InterPro" id="IPR001394">
    <property type="entry name" value="Peptidase_C19_UCH"/>
</dbReference>
<dbReference type="GO" id="GO:0004843">
    <property type="term" value="F:cysteine-type deubiquitinase activity"/>
    <property type="evidence" value="ECO:0007669"/>
    <property type="project" value="InterPro"/>
</dbReference>
<accession>A0A4Y2AP25</accession>
<organism evidence="4 5">
    <name type="scientific">Araneus ventricosus</name>
    <name type="common">Orbweaver spider</name>
    <name type="synonym">Epeira ventricosa</name>
    <dbReference type="NCBI Taxonomy" id="182803"/>
    <lineage>
        <taxon>Eukaryota</taxon>
        <taxon>Metazoa</taxon>
        <taxon>Ecdysozoa</taxon>
        <taxon>Arthropoda</taxon>
        <taxon>Chelicerata</taxon>
        <taxon>Arachnida</taxon>
        <taxon>Araneae</taxon>
        <taxon>Araneomorphae</taxon>
        <taxon>Entelegynae</taxon>
        <taxon>Araneoidea</taxon>
        <taxon>Araneidae</taxon>
        <taxon>Araneus</taxon>
    </lineage>
</organism>
<reference evidence="4 5" key="1">
    <citation type="journal article" date="2019" name="Sci. Rep.">
        <title>Orb-weaving spider Araneus ventricosus genome elucidates the spidroin gene catalogue.</title>
        <authorList>
            <person name="Kono N."/>
            <person name="Nakamura H."/>
            <person name="Ohtoshi R."/>
            <person name="Moran D.A.P."/>
            <person name="Shinohara A."/>
            <person name="Yoshida Y."/>
            <person name="Fujiwara M."/>
            <person name="Mori M."/>
            <person name="Tomita M."/>
            <person name="Arakawa K."/>
        </authorList>
    </citation>
    <scope>NUCLEOTIDE SEQUENCE [LARGE SCALE GENOMIC DNA]</scope>
</reference>
<dbReference type="Pfam" id="PF25822">
    <property type="entry name" value="UBL_USP40"/>
    <property type="match status" value="1"/>
</dbReference>
<dbReference type="SUPFAM" id="SSF54236">
    <property type="entry name" value="Ubiquitin-like"/>
    <property type="match status" value="1"/>
</dbReference>
<dbReference type="FunFam" id="3.90.70.10:FF:000043">
    <property type="entry name" value="Ubiquitin carboxyl-terminal hydrolase 40"/>
    <property type="match status" value="1"/>
</dbReference>
<dbReference type="AlphaFoldDB" id="A0A4Y2AP25"/>
<protein>
    <submittedName>
        <fullName evidence="4">Ubiquitin carboxyl-terminal hydrolase 40</fullName>
    </submittedName>
</protein>
<evidence type="ECO:0000256" key="2">
    <source>
        <dbReference type="SAM" id="Coils"/>
    </source>
</evidence>
<dbReference type="PROSITE" id="PS50235">
    <property type="entry name" value="USP_3"/>
    <property type="match status" value="1"/>
</dbReference>
<dbReference type="PANTHER" id="PTHR24006">
    <property type="entry name" value="UBIQUITIN CARBOXYL-TERMINAL HYDROLASE"/>
    <property type="match status" value="1"/>
</dbReference>
<feature type="coiled-coil region" evidence="2">
    <location>
        <begin position="517"/>
        <end position="544"/>
    </location>
</feature>
<dbReference type="EMBL" id="BGPR01000026">
    <property type="protein sequence ID" value="GBL81651.1"/>
    <property type="molecule type" value="Genomic_DNA"/>
</dbReference>
<dbReference type="GO" id="GO:0005634">
    <property type="term" value="C:nucleus"/>
    <property type="evidence" value="ECO:0007669"/>
    <property type="project" value="TreeGrafter"/>
</dbReference>
<evidence type="ECO:0000256" key="1">
    <source>
        <dbReference type="ARBA" id="ARBA00009085"/>
    </source>
</evidence>
<dbReference type="GO" id="GO:0016579">
    <property type="term" value="P:protein deubiquitination"/>
    <property type="evidence" value="ECO:0007669"/>
    <property type="project" value="InterPro"/>
</dbReference>
<gene>
    <name evidence="4" type="primary">USP40</name>
    <name evidence="4" type="ORF">AVEN_93438_1</name>
</gene>
<dbReference type="Gene3D" id="3.90.70.10">
    <property type="entry name" value="Cysteine proteinases"/>
    <property type="match status" value="2"/>
</dbReference>
<dbReference type="Proteomes" id="UP000499080">
    <property type="component" value="Unassembled WGS sequence"/>
</dbReference>
<dbReference type="Pfam" id="PF00443">
    <property type="entry name" value="UCH"/>
    <property type="match status" value="1"/>
</dbReference>
<comment type="similarity">
    <text evidence="1">Belongs to the peptidase C19 family.</text>
</comment>
<feature type="domain" description="USP" evidence="3">
    <location>
        <begin position="36"/>
        <end position="496"/>
    </location>
</feature>